<dbReference type="CDD" id="cd16922">
    <property type="entry name" value="HATPase_EvgS-ArcB-TorS-like"/>
    <property type="match status" value="1"/>
</dbReference>
<evidence type="ECO:0000256" key="13">
    <source>
        <dbReference type="ARBA" id="ARBA00023136"/>
    </source>
</evidence>
<sequence length="950" mass="104910">MNGIRKRLLGSLTAKLILPTLACLGLAFGLALAAIVVTSQRTEQVLLATQIATVAETISIAADTNPTAEVLQTVVRQLASKPIFDRLVIVDGHAERIVADSAFSGVQSLSTNLNSSQKQVFRAAMLGAKQPDNHNTRYLKLGIETPSLDSLSSLWLMVELNKNTSLTAKQNIYSAAFLFVVAFAACAVFTYWLFRHQLIGPLHEFVAVVQGRYSDGFLPKIKHSRTDDLGLFADAYNDLVQDNFQHQTKLIAYNHELSQARDQADVASLAKSEFLASMSHEIRTPLNGVLGMIQLLESTQLNPDQRYKLSMAKTSGESLLTLINDILDFSKIEANKMEIEQRDFNLRKMIGETVESMALPAQSKNVELVLDLSDITVDRVCGDSARLRQILINLVSNAVKFTEHGEIFVRAALETSGNAQHLVCSVHDTGIGIPPHKLDGLFDTFTQVDASTTRKYGGTGLGLAITQKLCSLMGGEISVQSQPGKGSCFTVKVELQAAKEAKQIRPNVDVSAFYLVIICDDQSLYMSMQRQLTLWGITALSANSIVAAANVIKQYPNTEQQCLALFDQTLFEKNRVYNLQVMTSSALAAVEFVLLNKINHNYNASELIKWRFSSHFTKPITEQKLFKIFAMAQHPRQQLLEQHRKEEASANPSKQNITVLLVEDDHINQEVFIAMIEQYRLDAVIAQNGLEATALLADPNQQCDLVFMDCQMPVMDGYQAAQAIRSESDLSPVKSIPIIALTANAVDGDKDKCLKSGMDDYLTKPINAEKLRATLAKFLSFDQTTALASKHPSDHSQARTTAELRVWDRSAVLEQLSGNEDQLAQMVKLYLRQCPGLKQELLEDFDNQDMESLQQSAQLVTDIARSLSLNSLISTGIKLGKYSQFYSQELAALVNEAIAKMHQCELVFWAYYPQIKTQLEDTRQVSKAAGATVVDSGAVDANVQGELKTS</sequence>
<dbReference type="FunFam" id="1.10.287.130:FF:000002">
    <property type="entry name" value="Two-component osmosensing histidine kinase"/>
    <property type="match status" value="1"/>
</dbReference>
<dbReference type="Proteomes" id="UP001409585">
    <property type="component" value="Unassembled WGS sequence"/>
</dbReference>
<dbReference type="SMART" id="SM00388">
    <property type="entry name" value="HisKA"/>
    <property type="match status" value="1"/>
</dbReference>
<keyword evidence="5 16" id="KW-0597">Phosphoprotein</keyword>
<feature type="domain" description="Response regulatory" evidence="19">
    <location>
        <begin position="658"/>
        <end position="779"/>
    </location>
</feature>
<keyword evidence="7 17" id="KW-0812">Transmembrane</keyword>
<dbReference type="GO" id="GO:0000155">
    <property type="term" value="F:phosphorelay sensor kinase activity"/>
    <property type="evidence" value="ECO:0007669"/>
    <property type="project" value="InterPro"/>
</dbReference>
<dbReference type="Pfam" id="PF02518">
    <property type="entry name" value="HATPase_c"/>
    <property type="match status" value="1"/>
</dbReference>
<dbReference type="RefSeq" id="WP_345423333.1">
    <property type="nucleotide sequence ID" value="NZ_AP031496.1"/>
</dbReference>
<keyword evidence="4" id="KW-1003">Cell membrane</keyword>
<dbReference type="InterPro" id="IPR003594">
    <property type="entry name" value="HATPase_dom"/>
</dbReference>
<dbReference type="SUPFAM" id="SSF55874">
    <property type="entry name" value="ATPase domain of HSP90 chaperone/DNA topoisomerase II/histidine kinase"/>
    <property type="match status" value="1"/>
</dbReference>
<reference evidence="21" key="1">
    <citation type="journal article" date="2019" name="Int. J. Syst. Evol. Microbiol.">
        <title>The Global Catalogue of Microorganisms (GCM) 10K type strain sequencing project: providing services to taxonomists for standard genome sequencing and annotation.</title>
        <authorList>
            <consortium name="The Broad Institute Genomics Platform"/>
            <consortium name="The Broad Institute Genome Sequencing Center for Infectious Disease"/>
            <person name="Wu L."/>
            <person name="Ma J."/>
        </authorList>
    </citation>
    <scope>NUCLEOTIDE SEQUENCE [LARGE SCALE GENOMIC DNA]</scope>
    <source>
        <strain evidence="21">JCM 19134</strain>
    </source>
</reference>
<name>A0AAV3U4D0_9ALTE</name>
<dbReference type="SMART" id="SM00387">
    <property type="entry name" value="HATPase_c"/>
    <property type="match status" value="1"/>
</dbReference>
<evidence type="ECO:0000256" key="17">
    <source>
        <dbReference type="SAM" id="Phobius"/>
    </source>
</evidence>
<dbReference type="PROSITE" id="PS50109">
    <property type="entry name" value="HIS_KIN"/>
    <property type="match status" value="1"/>
</dbReference>
<dbReference type="PANTHER" id="PTHR45339">
    <property type="entry name" value="HYBRID SIGNAL TRANSDUCTION HISTIDINE KINASE J"/>
    <property type="match status" value="1"/>
</dbReference>
<dbReference type="GO" id="GO:0005886">
    <property type="term" value="C:plasma membrane"/>
    <property type="evidence" value="ECO:0007669"/>
    <property type="project" value="UniProtKB-SubCell"/>
</dbReference>
<dbReference type="EC" id="2.7.13.3" evidence="3"/>
<evidence type="ECO:0000256" key="16">
    <source>
        <dbReference type="PROSITE-ProRule" id="PRU00169"/>
    </source>
</evidence>
<keyword evidence="13 17" id="KW-0472">Membrane</keyword>
<accession>A0AAV3U4D0</accession>
<dbReference type="SUPFAM" id="SSF47384">
    <property type="entry name" value="Homodimeric domain of signal transducing histidine kinase"/>
    <property type="match status" value="1"/>
</dbReference>
<keyword evidence="9" id="KW-0418">Kinase</keyword>
<feature type="domain" description="Histidine kinase" evidence="18">
    <location>
        <begin position="277"/>
        <end position="497"/>
    </location>
</feature>
<evidence type="ECO:0000256" key="12">
    <source>
        <dbReference type="ARBA" id="ARBA00023012"/>
    </source>
</evidence>
<evidence type="ECO:0000256" key="3">
    <source>
        <dbReference type="ARBA" id="ARBA00012438"/>
    </source>
</evidence>
<dbReference type="InterPro" id="IPR036097">
    <property type="entry name" value="HisK_dim/P_sf"/>
</dbReference>
<evidence type="ECO:0000256" key="11">
    <source>
        <dbReference type="ARBA" id="ARBA00022989"/>
    </source>
</evidence>
<dbReference type="InterPro" id="IPR005467">
    <property type="entry name" value="His_kinase_dom"/>
</dbReference>
<dbReference type="PANTHER" id="PTHR45339:SF1">
    <property type="entry name" value="HYBRID SIGNAL TRANSDUCTION HISTIDINE KINASE J"/>
    <property type="match status" value="1"/>
</dbReference>
<dbReference type="CDD" id="cd17546">
    <property type="entry name" value="REC_hyHK_CKI1_RcsC-like"/>
    <property type="match status" value="1"/>
</dbReference>
<dbReference type="InterPro" id="IPR011006">
    <property type="entry name" value="CheY-like_superfamily"/>
</dbReference>
<evidence type="ECO:0000256" key="8">
    <source>
        <dbReference type="ARBA" id="ARBA00022741"/>
    </source>
</evidence>
<dbReference type="Gene3D" id="3.40.50.2300">
    <property type="match status" value="1"/>
</dbReference>
<evidence type="ECO:0000256" key="15">
    <source>
        <dbReference type="ARBA" id="ARBA00068150"/>
    </source>
</evidence>
<protein>
    <recommendedName>
        <fullName evidence="15">Sensory/regulatory protein RpfC</fullName>
        <ecNumber evidence="3">2.7.13.3</ecNumber>
    </recommendedName>
</protein>
<dbReference type="SUPFAM" id="SSF47226">
    <property type="entry name" value="Histidine-containing phosphotransfer domain, HPT domain"/>
    <property type="match status" value="1"/>
</dbReference>
<evidence type="ECO:0000313" key="21">
    <source>
        <dbReference type="Proteomes" id="UP001409585"/>
    </source>
</evidence>
<feature type="modified residue" description="4-aspartylphosphate" evidence="16">
    <location>
        <position position="709"/>
    </location>
</feature>
<dbReference type="InterPro" id="IPR001789">
    <property type="entry name" value="Sig_transdc_resp-reg_receiver"/>
</dbReference>
<dbReference type="AlphaFoldDB" id="A0AAV3U4D0"/>
<dbReference type="SMART" id="SM00448">
    <property type="entry name" value="REC"/>
    <property type="match status" value="1"/>
</dbReference>
<keyword evidence="21" id="KW-1185">Reference proteome</keyword>
<dbReference type="SUPFAM" id="SSF52172">
    <property type="entry name" value="CheY-like"/>
    <property type="match status" value="2"/>
</dbReference>
<evidence type="ECO:0000256" key="9">
    <source>
        <dbReference type="ARBA" id="ARBA00022777"/>
    </source>
</evidence>
<comment type="caution">
    <text evidence="20">The sequence shown here is derived from an EMBL/GenBank/DDBJ whole genome shotgun (WGS) entry which is preliminary data.</text>
</comment>
<dbReference type="GO" id="GO:0005524">
    <property type="term" value="F:ATP binding"/>
    <property type="evidence" value="ECO:0007669"/>
    <property type="project" value="UniProtKB-KW"/>
</dbReference>
<evidence type="ECO:0000259" key="18">
    <source>
        <dbReference type="PROSITE" id="PS50109"/>
    </source>
</evidence>
<dbReference type="Pfam" id="PF00072">
    <property type="entry name" value="Response_reg"/>
    <property type="match status" value="1"/>
</dbReference>
<dbReference type="InterPro" id="IPR036641">
    <property type="entry name" value="HPT_dom_sf"/>
</dbReference>
<evidence type="ECO:0000256" key="14">
    <source>
        <dbReference type="ARBA" id="ARBA00064003"/>
    </source>
</evidence>
<dbReference type="CDD" id="cd00082">
    <property type="entry name" value="HisKA"/>
    <property type="match status" value="1"/>
</dbReference>
<dbReference type="Pfam" id="PF00512">
    <property type="entry name" value="HisKA"/>
    <property type="match status" value="1"/>
</dbReference>
<feature type="transmembrane region" description="Helical" evidence="17">
    <location>
        <begin position="172"/>
        <end position="194"/>
    </location>
</feature>
<dbReference type="Gene3D" id="3.30.565.10">
    <property type="entry name" value="Histidine kinase-like ATPase, C-terminal domain"/>
    <property type="match status" value="1"/>
</dbReference>
<keyword evidence="8" id="KW-0547">Nucleotide-binding</keyword>
<evidence type="ECO:0000256" key="1">
    <source>
        <dbReference type="ARBA" id="ARBA00000085"/>
    </source>
</evidence>
<dbReference type="FunFam" id="3.30.565.10:FF:000010">
    <property type="entry name" value="Sensor histidine kinase RcsC"/>
    <property type="match status" value="1"/>
</dbReference>
<evidence type="ECO:0000313" key="20">
    <source>
        <dbReference type="EMBL" id="GAA4946920.1"/>
    </source>
</evidence>
<evidence type="ECO:0000256" key="10">
    <source>
        <dbReference type="ARBA" id="ARBA00022840"/>
    </source>
</evidence>
<proteinExistence type="predicted"/>
<evidence type="ECO:0000256" key="4">
    <source>
        <dbReference type="ARBA" id="ARBA00022475"/>
    </source>
</evidence>
<evidence type="ECO:0000256" key="5">
    <source>
        <dbReference type="ARBA" id="ARBA00022553"/>
    </source>
</evidence>
<dbReference type="PROSITE" id="PS50110">
    <property type="entry name" value="RESPONSE_REGULATORY"/>
    <property type="match status" value="1"/>
</dbReference>
<dbReference type="PRINTS" id="PR00344">
    <property type="entry name" value="BCTRLSENSOR"/>
</dbReference>
<evidence type="ECO:0000256" key="7">
    <source>
        <dbReference type="ARBA" id="ARBA00022692"/>
    </source>
</evidence>
<comment type="subunit">
    <text evidence="14">At low DSF concentrations, interacts with RpfF.</text>
</comment>
<evidence type="ECO:0000256" key="2">
    <source>
        <dbReference type="ARBA" id="ARBA00004651"/>
    </source>
</evidence>
<keyword evidence="10" id="KW-0067">ATP-binding</keyword>
<evidence type="ECO:0000256" key="6">
    <source>
        <dbReference type="ARBA" id="ARBA00022679"/>
    </source>
</evidence>
<keyword evidence="11 17" id="KW-1133">Transmembrane helix</keyword>
<dbReference type="EMBL" id="BAABLX010000026">
    <property type="protein sequence ID" value="GAA4946920.1"/>
    <property type="molecule type" value="Genomic_DNA"/>
</dbReference>
<organism evidence="20 21">
    <name type="scientific">Halioxenophilus aromaticivorans</name>
    <dbReference type="NCBI Taxonomy" id="1306992"/>
    <lineage>
        <taxon>Bacteria</taxon>
        <taxon>Pseudomonadati</taxon>
        <taxon>Pseudomonadota</taxon>
        <taxon>Gammaproteobacteria</taxon>
        <taxon>Alteromonadales</taxon>
        <taxon>Alteromonadaceae</taxon>
        <taxon>Halioxenophilus</taxon>
    </lineage>
</organism>
<dbReference type="Gene3D" id="1.10.287.130">
    <property type="match status" value="1"/>
</dbReference>
<dbReference type="InterPro" id="IPR036890">
    <property type="entry name" value="HATPase_C_sf"/>
</dbReference>
<keyword evidence="6" id="KW-0808">Transferase</keyword>
<dbReference type="InterPro" id="IPR003661">
    <property type="entry name" value="HisK_dim/P_dom"/>
</dbReference>
<gene>
    <name evidence="20" type="ORF">GCM10025791_27930</name>
</gene>
<dbReference type="InterPro" id="IPR004358">
    <property type="entry name" value="Sig_transdc_His_kin-like_C"/>
</dbReference>
<comment type="catalytic activity">
    <reaction evidence="1">
        <text>ATP + protein L-histidine = ADP + protein N-phospho-L-histidine.</text>
        <dbReference type="EC" id="2.7.13.3"/>
    </reaction>
</comment>
<evidence type="ECO:0000259" key="19">
    <source>
        <dbReference type="PROSITE" id="PS50110"/>
    </source>
</evidence>
<comment type="subcellular location">
    <subcellularLocation>
        <location evidence="2">Cell membrane</location>
        <topology evidence="2">Multi-pass membrane protein</topology>
    </subcellularLocation>
</comment>
<keyword evidence="12" id="KW-0902">Two-component regulatory system</keyword>